<sequence>MVSLAVPKQKYAVIRHKGANSEIRNTYEKLHKWIEENNLE</sequence>
<dbReference type="Proteomes" id="UP001139347">
    <property type="component" value="Unassembled WGS sequence"/>
</dbReference>
<proteinExistence type="predicted"/>
<comment type="caution">
    <text evidence="2">The sequence shown here is derived from an EMBL/GenBank/DDBJ whole genome shotgun (WGS) entry which is preliminary data.</text>
</comment>
<gene>
    <name evidence="2" type="ORF">MUG84_17480</name>
</gene>
<organism evidence="2 3">
    <name type="scientific">Paenibacillus mangrovi</name>
    <dbReference type="NCBI Taxonomy" id="2931978"/>
    <lineage>
        <taxon>Bacteria</taxon>
        <taxon>Bacillati</taxon>
        <taxon>Bacillota</taxon>
        <taxon>Bacilli</taxon>
        <taxon>Bacillales</taxon>
        <taxon>Paenibacillaceae</taxon>
        <taxon>Paenibacillus</taxon>
    </lineage>
</organism>
<dbReference type="AlphaFoldDB" id="A0A9X1WRW8"/>
<dbReference type="Gene3D" id="3.20.80.10">
    <property type="entry name" value="Regulatory factor, effector binding domain"/>
    <property type="match status" value="1"/>
</dbReference>
<accession>A0A9X1WRW8</accession>
<feature type="domain" description="GyrI-like small molecule binding" evidence="1">
    <location>
        <begin position="1"/>
        <end position="39"/>
    </location>
</feature>
<name>A0A9X1WRW8_9BACL</name>
<dbReference type="InterPro" id="IPR029442">
    <property type="entry name" value="GyrI-like"/>
</dbReference>
<dbReference type="SUPFAM" id="SSF55136">
    <property type="entry name" value="Probable bacterial effector-binding domain"/>
    <property type="match status" value="1"/>
</dbReference>
<dbReference type="Pfam" id="PF06445">
    <property type="entry name" value="GyrI-like"/>
    <property type="match status" value="1"/>
</dbReference>
<dbReference type="InterPro" id="IPR011256">
    <property type="entry name" value="Reg_factor_effector_dom_sf"/>
</dbReference>
<evidence type="ECO:0000313" key="3">
    <source>
        <dbReference type="Proteomes" id="UP001139347"/>
    </source>
</evidence>
<keyword evidence="3" id="KW-1185">Reference proteome</keyword>
<dbReference type="EMBL" id="JALIRP010000007">
    <property type="protein sequence ID" value="MCJ8013521.1"/>
    <property type="molecule type" value="Genomic_DNA"/>
</dbReference>
<reference evidence="2" key="1">
    <citation type="submission" date="2022-04" db="EMBL/GenBank/DDBJ databases">
        <title>Paenibacillus mangrovi sp. nov., a novel endophytic bacterium isolated from bark of Kandelia candel.</title>
        <authorList>
            <person name="Tuo L."/>
        </authorList>
    </citation>
    <scope>NUCLEOTIDE SEQUENCE</scope>
    <source>
        <strain evidence="2">KQZ6P-2</strain>
    </source>
</reference>
<evidence type="ECO:0000259" key="1">
    <source>
        <dbReference type="Pfam" id="PF06445"/>
    </source>
</evidence>
<protein>
    <submittedName>
        <fullName evidence="2">GyrI-like domain-containing protein</fullName>
    </submittedName>
</protein>
<evidence type="ECO:0000313" key="2">
    <source>
        <dbReference type="EMBL" id="MCJ8013521.1"/>
    </source>
</evidence>